<proteinExistence type="predicted"/>
<dbReference type="EMBL" id="BGZK01001422">
    <property type="protein sequence ID" value="GBP79632.1"/>
    <property type="molecule type" value="Genomic_DNA"/>
</dbReference>
<sequence>MNNKLGLCDSVARQRWASAEVFTERTPRARRIPSAPGRPPIGALRYRHIYEIEIRPRLRPTNNGFLHLAYRPLKLFTMIPIAISCSILIPSQFSTPICFTLDSEHGLAFDSEPSFDLRRVSQCPDAVYQDTVVYVTEDGPRT</sequence>
<dbReference type="AlphaFoldDB" id="A0A4C1YXI7"/>
<evidence type="ECO:0000313" key="2">
    <source>
        <dbReference type="Proteomes" id="UP000299102"/>
    </source>
</evidence>
<gene>
    <name evidence="1" type="ORF">EVAR_45588_1</name>
</gene>
<comment type="caution">
    <text evidence="1">The sequence shown here is derived from an EMBL/GenBank/DDBJ whole genome shotgun (WGS) entry which is preliminary data.</text>
</comment>
<dbReference type="Proteomes" id="UP000299102">
    <property type="component" value="Unassembled WGS sequence"/>
</dbReference>
<name>A0A4C1YXI7_EUMVA</name>
<reference evidence="1 2" key="1">
    <citation type="journal article" date="2019" name="Commun. Biol.">
        <title>The bagworm genome reveals a unique fibroin gene that provides high tensile strength.</title>
        <authorList>
            <person name="Kono N."/>
            <person name="Nakamura H."/>
            <person name="Ohtoshi R."/>
            <person name="Tomita M."/>
            <person name="Numata K."/>
            <person name="Arakawa K."/>
        </authorList>
    </citation>
    <scope>NUCLEOTIDE SEQUENCE [LARGE SCALE GENOMIC DNA]</scope>
</reference>
<keyword evidence="2" id="KW-1185">Reference proteome</keyword>
<protein>
    <submittedName>
        <fullName evidence="1">Uncharacterized protein</fullName>
    </submittedName>
</protein>
<organism evidence="1 2">
    <name type="scientific">Eumeta variegata</name>
    <name type="common">Bagworm moth</name>
    <name type="synonym">Eumeta japonica</name>
    <dbReference type="NCBI Taxonomy" id="151549"/>
    <lineage>
        <taxon>Eukaryota</taxon>
        <taxon>Metazoa</taxon>
        <taxon>Ecdysozoa</taxon>
        <taxon>Arthropoda</taxon>
        <taxon>Hexapoda</taxon>
        <taxon>Insecta</taxon>
        <taxon>Pterygota</taxon>
        <taxon>Neoptera</taxon>
        <taxon>Endopterygota</taxon>
        <taxon>Lepidoptera</taxon>
        <taxon>Glossata</taxon>
        <taxon>Ditrysia</taxon>
        <taxon>Tineoidea</taxon>
        <taxon>Psychidae</taxon>
        <taxon>Oiketicinae</taxon>
        <taxon>Eumeta</taxon>
    </lineage>
</organism>
<accession>A0A4C1YXI7</accession>
<evidence type="ECO:0000313" key="1">
    <source>
        <dbReference type="EMBL" id="GBP79632.1"/>
    </source>
</evidence>